<keyword evidence="3" id="KW-1185">Reference proteome</keyword>
<dbReference type="AlphaFoldDB" id="A0A4P8HQH5"/>
<reference evidence="1 4" key="2">
    <citation type="submission" date="2020-08" db="EMBL/GenBank/DDBJ databases">
        <title>Genomic Encyclopedia of Type Strains, Phase III (KMG-III): the genomes of soil and plant-associated and newly described type strains.</title>
        <authorList>
            <person name="Whitman W."/>
        </authorList>
    </citation>
    <scope>NUCLEOTIDE SEQUENCE [LARGE SCALE GENOMIC DNA]</scope>
    <source>
        <strain evidence="1 4">CECT 7753</strain>
    </source>
</reference>
<evidence type="ECO:0000313" key="1">
    <source>
        <dbReference type="EMBL" id="MBB3224209.1"/>
    </source>
</evidence>
<reference evidence="2 3" key="1">
    <citation type="submission" date="2019-05" db="EMBL/GenBank/DDBJ databases">
        <title>Draft Genome Sequences of Six Type Strains of the Genus Massilia.</title>
        <authorList>
            <person name="Miess H."/>
            <person name="Frediansyhah A."/>
            <person name="Gross H."/>
        </authorList>
    </citation>
    <scope>NUCLEOTIDE SEQUENCE [LARGE SCALE GENOMIC DNA]</scope>
    <source>
        <strain evidence="2 3">DSMZ 26121</strain>
    </source>
</reference>
<evidence type="ECO:0000313" key="2">
    <source>
        <dbReference type="EMBL" id="QCP11406.1"/>
    </source>
</evidence>
<sequence>MSPAMPGFFFCQQLLSSTFVINFRQFLLYSKHRAGISPKKLDFLEKTLKLSAWHPLSGTTAA</sequence>
<dbReference type="EMBL" id="CP040017">
    <property type="protein sequence ID" value="QCP11406.1"/>
    <property type="molecule type" value="Genomic_DNA"/>
</dbReference>
<dbReference type="RefSeq" id="WP_137314262.1">
    <property type="nucleotide sequence ID" value="NZ_CP040017.1"/>
</dbReference>
<dbReference type="Proteomes" id="UP000584325">
    <property type="component" value="Unassembled WGS sequence"/>
</dbReference>
<evidence type="ECO:0000313" key="4">
    <source>
        <dbReference type="Proteomes" id="UP000584325"/>
    </source>
</evidence>
<organism evidence="1 4">
    <name type="scientific">Pseudoduganella umbonata</name>
    <dbReference type="NCBI Taxonomy" id="864828"/>
    <lineage>
        <taxon>Bacteria</taxon>
        <taxon>Pseudomonadati</taxon>
        <taxon>Pseudomonadota</taxon>
        <taxon>Betaproteobacteria</taxon>
        <taxon>Burkholderiales</taxon>
        <taxon>Oxalobacteraceae</taxon>
        <taxon>Telluria group</taxon>
        <taxon>Pseudoduganella</taxon>
    </lineage>
</organism>
<name>A0A4P8HQH5_9BURK</name>
<protein>
    <submittedName>
        <fullName evidence="1">Uncharacterized protein</fullName>
    </submittedName>
</protein>
<evidence type="ECO:0000313" key="3">
    <source>
        <dbReference type="Proteomes" id="UP000298763"/>
    </source>
</evidence>
<dbReference type="Proteomes" id="UP000298763">
    <property type="component" value="Chromosome"/>
</dbReference>
<accession>A0A4P8HQH5</accession>
<dbReference type="EMBL" id="JACHXS010000012">
    <property type="protein sequence ID" value="MBB3224209.1"/>
    <property type="molecule type" value="Genomic_DNA"/>
</dbReference>
<proteinExistence type="predicted"/>
<gene>
    <name evidence="2" type="ORF">FCL38_14000</name>
    <name evidence="1" type="ORF">FHS02_005073</name>
</gene>